<dbReference type="KEGG" id="sdn:Sden_2358"/>
<dbReference type="InterPro" id="IPR024571">
    <property type="entry name" value="ERAP1-like_C_dom"/>
</dbReference>
<dbReference type="InterPro" id="IPR001930">
    <property type="entry name" value="Peptidase_M1"/>
</dbReference>
<evidence type="ECO:0000313" key="16">
    <source>
        <dbReference type="Proteomes" id="UP000001982"/>
    </source>
</evidence>
<dbReference type="GO" id="GO:0005615">
    <property type="term" value="C:extracellular space"/>
    <property type="evidence" value="ECO:0007669"/>
    <property type="project" value="TreeGrafter"/>
</dbReference>
<dbReference type="Gene3D" id="1.10.390.10">
    <property type="entry name" value="Neutral Protease Domain 2"/>
    <property type="match status" value="1"/>
</dbReference>
<dbReference type="GO" id="GO:0005737">
    <property type="term" value="C:cytoplasm"/>
    <property type="evidence" value="ECO:0007669"/>
    <property type="project" value="TreeGrafter"/>
</dbReference>
<reference evidence="15 16" key="1">
    <citation type="submission" date="2006-03" db="EMBL/GenBank/DDBJ databases">
        <title>Complete sequence of Shewanella denitrificans OS217.</title>
        <authorList>
            <consortium name="US DOE Joint Genome Institute"/>
            <person name="Copeland A."/>
            <person name="Lucas S."/>
            <person name="Lapidus A."/>
            <person name="Barry K."/>
            <person name="Detter J.C."/>
            <person name="Glavina del Rio T."/>
            <person name="Hammon N."/>
            <person name="Israni S."/>
            <person name="Dalin E."/>
            <person name="Tice H."/>
            <person name="Pitluck S."/>
            <person name="Brettin T."/>
            <person name="Bruce D."/>
            <person name="Han C."/>
            <person name="Tapia R."/>
            <person name="Gilna P."/>
            <person name="Kiss H."/>
            <person name="Schmutz J."/>
            <person name="Larimer F."/>
            <person name="Land M."/>
            <person name="Hauser L."/>
            <person name="Kyrpides N."/>
            <person name="Lykidis A."/>
            <person name="Richardson P."/>
        </authorList>
    </citation>
    <scope>NUCLEOTIDE SEQUENCE [LARGE SCALE GENOMIC DNA]</scope>
    <source>
        <strain evidence="16">OS217 / ATCC BAA-1090 / DSM 15013</strain>
    </source>
</reference>
<dbReference type="InterPro" id="IPR042097">
    <property type="entry name" value="Aminopeptidase_N-like_N_sf"/>
</dbReference>
<dbReference type="GO" id="GO:0070006">
    <property type="term" value="F:metalloaminopeptidase activity"/>
    <property type="evidence" value="ECO:0007669"/>
    <property type="project" value="TreeGrafter"/>
</dbReference>
<evidence type="ECO:0000259" key="14">
    <source>
        <dbReference type="Pfam" id="PF17900"/>
    </source>
</evidence>
<protein>
    <recommendedName>
        <fullName evidence="5">Aminopeptidase N</fullName>
        <ecNumber evidence="4">3.4.11.2</ecNumber>
    </recommendedName>
</protein>
<dbReference type="EC" id="3.4.11.2" evidence="4"/>
<dbReference type="GO" id="GO:0016285">
    <property type="term" value="F:alanyl aminopeptidase activity"/>
    <property type="evidence" value="ECO:0007669"/>
    <property type="project" value="UniProtKB-EC"/>
</dbReference>
<dbReference type="EMBL" id="CP000302">
    <property type="protein sequence ID" value="ABE55638.1"/>
    <property type="molecule type" value="Genomic_DNA"/>
</dbReference>
<evidence type="ECO:0000256" key="1">
    <source>
        <dbReference type="ARBA" id="ARBA00000098"/>
    </source>
</evidence>
<dbReference type="GO" id="GO:0016020">
    <property type="term" value="C:membrane"/>
    <property type="evidence" value="ECO:0007669"/>
    <property type="project" value="TreeGrafter"/>
</dbReference>
<evidence type="ECO:0000256" key="2">
    <source>
        <dbReference type="ARBA" id="ARBA00001947"/>
    </source>
</evidence>
<feature type="domain" description="Aminopeptidase N-like N-terminal" evidence="14">
    <location>
        <begin position="54"/>
        <end position="220"/>
    </location>
</feature>
<gene>
    <name evidence="15" type="ordered locus">Sden_2358</name>
</gene>
<comment type="catalytic activity">
    <reaction evidence="1">
        <text>Release of an N-terminal amino acid, Xaa-|-Yaa- from a peptide, amide or arylamide. Xaa is preferably Ala, but may be most amino acids including Pro (slow action). When a terminal hydrophobic residue is followed by a prolyl residue, the two may be released as an intact Xaa-Pro dipeptide.</text>
        <dbReference type="EC" id="3.4.11.2"/>
    </reaction>
</comment>
<comment type="cofactor">
    <cofactor evidence="2">
        <name>Zn(2+)</name>
        <dbReference type="ChEBI" id="CHEBI:29105"/>
    </cofactor>
</comment>
<keyword evidence="16" id="KW-1185">Reference proteome</keyword>
<name>Q12LN8_SHEDO</name>
<keyword evidence="8" id="KW-0479">Metal-binding</keyword>
<evidence type="ECO:0000259" key="12">
    <source>
        <dbReference type="Pfam" id="PF01433"/>
    </source>
</evidence>
<dbReference type="GO" id="GO:0008270">
    <property type="term" value="F:zinc ion binding"/>
    <property type="evidence" value="ECO:0007669"/>
    <property type="project" value="InterPro"/>
</dbReference>
<dbReference type="Gene3D" id="1.25.50.20">
    <property type="match status" value="1"/>
</dbReference>
<evidence type="ECO:0000256" key="7">
    <source>
        <dbReference type="ARBA" id="ARBA00022670"/>
    </source>
</evidence>
<dbReference type="Proteomes" id="UP000001982">
    <property type="component" value="Chromosome"/>
</dbReference>
<dbReference type="PRINTS" id="PR00756">
    <property type="entry name" value="ALADIPTASE"/>
</dbReference>
<evidence type="ECO:0000313" key="15">
    <source>
        <dbReference type="EMBL" id="ABE55638.1"/>
    </source>
</evidence>
<dbReference type="OrthoDB" id="100605at2"/>
<dbReference type="eggNOG" id="COG0308">
    <property type="taxonomic scope" value="Bacteria"/>
</dbReference>
<dbReference type="Pfam" id="PF01433">
    <property type="entry name" value="Peptidase_M1"/>
    <property type="match status" value="1"/>
</dbReference>
<evidence type="ECO:0000256" key="6">
    <source>
        <dbReference type="ARBA" id="ARBA00022438"/>
    </source>
</evidence>
<evidence type="ECO:0000259" key="13">
    <source>
        <dbReference type="Pfam" id="PF11838"/>
    </source>
</evidence>
<dbReference type="InterPro" id="IPR045357">
    <property type="entry name" value="Aminopeptidase_N-like_N"/>
</dbReference>
<dbReference type="GO" id="GO:0043171">
    <property type="term" value="P:peptide catabolic process"/>
    <property type="evidence" value="ECO:0007669"/>
    <property type="project" value="TreeGrafter"/>
</dbReference>
<dbReference type="AlphaFoldDB" id="Q12LN8"/>
<evidence type="ECO:0000256" key="11">
    <source>
        <dbReference type="ARBA" id="ARBA00023049"/>
    </source>
</evidence>
<evidence type="ECO:0000256" key="5">
    <source>
        <dbReference type="ARBA" id="ARBA00015611"/>
    </source>
</evidence>
<comment type="similarity">
    <text evidence="3">Belongs to the peptidase M1 family.</text>
</comment>
<keyword evidence="6 15" id="KW-0031">Aminopeptidase</keyword>
<dbReference type="InterPro" id="IPR014782">
    <property type="entry name" value="Peptidase_M1_dom"/>
</dbReference>
<keyword evidence="10" id="KW-0862">Zinc</keyword>
<dbReference type="HOGENOM" id="CLU_333961_0_0_6"/>
<evidence type="ECO:0000256" key="3">
    <source>
        <dbReference type="ARBA" id="ARBA00010136"/>
    </source>
</evidence>
<dbReference type="PANTHER" id="PTHR11533">
    <property type="entry name" value="PROTEASE M1 ZINC METALLOPROTEASE"/>
    <property type="match status" value="1"/>
</dbReference>
<keyword evidence="7" id="KW-0645">Protease</keyword>
<dbReference type="InterPro" id="IPR027268">
    <property type="entry name" value="Peptidase_M4/M1_CTD_sf"/>
</dbReference>
<organism evidence="15 16">
    <name type="scientific">Shewanella denitrificans (strain OS217 / ATCC BAA-1090 / DSM 15013)</name>
    <dbReference type="NCBI Taxonomy" id="318161"/>
    <lineage>
        <taxon>Bacteria</taxon>
        <taxon>Pseudomonadati</taxon>
        <taxon>Pseudomonadota</taxon>
        <taxon>Gammaproteobacteria</taxon>
        <taxon>Alteromonadales</taxon>
        <taxon>Shewanellaceae</taxon>
        <taxon>Shewanella</taxon>
    </lineage>
</organism>
<evidence type="ECO:0000256" key="10">
    <source>
        <dbReference type="ARBA" id="ARBA00022833"/>
    </source>
</evidence>
<dbReference type="GO" id="GO:0006508">
    <property type="term" value="P:proteolysis"/>
    <property type="evidence" value="ECO:0007669"/>
    <property type="project" value="UniProtKB-KW"/>
</dbReference>
<evidence type="ECO:0000256" key="4">
    <source>
        <dbReference type="ARBA" id="ARBA00012564"/>
    </source>
</evidence>
<feature type="domain" description="Peptidase M1 membrane alanine aminopeptidase" evidence="12">
    <location>
        <begin position="267"/>
        <end position="464"/>
    </location>
</feature>
<keyword evidence="9" id="KW-0378">Hydrolase</keyword>
<evidence type="ECO:0000256" key="9">
    <source>
        <dbReference type="ARBA" id="ARBA00022801"/>
    </source>
</evidence>
<dbReference type="Pfam" id="PF11838">
    <property type="entry name" value="ERAP1_C"/>
    <property type="match status" value="1"/>
</dbReference>
<dbReference type="Pfam" id="PF17900">
    <property type="entry name" value="Peptidase_M1_N"/>
    <property type="match status" value="1"/>
</dbReference>
<keyword evidence="11" id="KW-0482">Metalloprotease</keyword>
<evidence type="ECO:0000256" key="8">
    <source>
        <dbReference type="ARBA" id="ARBA00022723"/>
    </source>
</evidence>
<dbReference type="STRING" id="318161.Sden_2358"/>
<dbReference type="SUPFAM" id="SSF63737">
    <property type="entry name" value="Leukotriene A4 hydrolase N-terminal domain"/>
    <property type="match status" value="1"/>
</dbReference>
<dbReference type="InterPro" id="IPR050344">
    <property type="entry name" value="Peptidase_M1_aminopeptidases"/>
</dbReference>
<dbReference type="Gene3D" id="2.60.40.1910">
    <property type="match status" value="1"/>
</dbReference>
<dbReference type="GO" id="GO:0042277">
    <property type="term" value="F:peptide binding"/>
    <property type="evidence" value="ECO:0007669"/>
    <property type="project" value="TreeGrafter"/>
</dbReference>
<feature type="domain" description="ERAP1-like C-terminal" evidence="13">
    <location>
        <begin position="561"/>
        <end position="830"/>
    </location>
</feature>
<dbReference type="PANTHER" id="PTHR11533:SF174">
    <property type="entry name" value="PUROMYCIN-SENSITIVE AMINOPEPTIDASE-RELATED"/>
    <property type="match status" value="1"/>
</dbReference>
<dbReference type="Gene3D" id="2.60.40.1730">
    <property type="entry name" value="tricorn interacting facor f3 domain"/>
    <property type="match status" value="1"/>
</dbReference>
<accession>Q12LN8</accession>
<dbReference type="SUPFAM" id="SSF55486">
    <property type="entry name" value="Metalloproteases ('zincins'), catalytic domain"/>
    <property type="match status" value="1"/>
</dbReference>
<proteinExistence type="inferred from homology"/>
<sequence length="855" mass="97284">MELINLNFNITKSLTIRLVGIIRIATLFFSLSCLSIDAQEYRLPPDITLLEQSVALTLDPNKVIFSGETNLSLNIKSPTNVVSYHSHNLVIESVVLTVNGKPSSLQIANPDEYDIVRHILADEISGKVSLKITYQGQFSEHSTGLFVQRKNVESAYIHSQFQPMEARTVFPSFDDPSKKAEFQFTLTIPAHLDALHNTHPESSKVDGDKKVIQFTKTEKMYSDVLALAVGEFDENVLQKTALNSTIYAPKGLVYSINDDMSALINNSVNYISDYLKYPLSYDKLDFFISPSGGAAMENVGLITLNPSELPPNNPSSSDLCEFRKLIAHEIAHMWFGNDITMQWYNEYWMNESFSEMFAAKVVQAHYPETAQCTYTPQSEAFADDNNNQTTLRYFVKHKGENESIGQLVYTKGFSVLQMLEQATGEPEFKKRIRLYAQDLKGGNTSLEQFTHYFSEFVYVSNMFDSFLNQSAYPLITIYKKENALYLKQENYFDDVKRWTVPLSLKIWDGKSVSNQTVILNSEEMRLDGVTGDASVFIGANGVGYFRHIDESGNNPFPINVLNDAERLSFMENNEGLAKSGRIDYMKYVDTLIHTLNTLPRDSIESEQALYSLIYSFVEFVPEDLRLDYANFLTSQLPKDIQWNDILDQDNGGFWIEFYGVYLDNEAVITLAKKQLNENKLQDAKHRLEILRVLAANATDSEYKALLDLFFKGDTSYKESVLDALGYTNKKHQVEQFYEFLLSDATKELTIDYRFQYPSFQPALSDFVAQYFVKNKDRILKRIPEADAQWFVYNVITACSEKEATSVKTTFSGWKNIDGLTEKLTTVLSNINECAAEAKNKLASIHERISTINTKQ</sequence>